<dbReference type="Pfam" id="PF20466">
    <property type="entry name" value="MmeI_TRD"/>
    <property type="match status" value="1"/>
</dbReference>
<evidence type="ECO:0000256" key="1">
    <source>
        <dbReference type="ARBA" id="ARBA00011900"/>
    </source>
</evidence>
<comment type="caution">
    <text evidence="8">The sequence shown here is derived from an EMBL/GenBank/DDBJ whole genome shotgun (WGS) entry which is preliminary data.</text>
</comment>
<reference evidence="8 9" key="1">
    <citation type="submission" date="2013-07" db="EMBL/GenBank/DDBJ databases">
        <authorList>
            <person name="Weinstock G."/>
            <person name="Sodergren E."/>
            <person name="Wylie T."/>
            <person name="Fulton L."/>
            <person name="Fulton R."/>
            <person name="Fronick C."/>
            <person name="O'Laughlin M."/>
            <person name="Godfrey J."/>
            <person name="Miner T."/>
            <person name="Herter B."/>
            <person name="Appelbaum E."/>
            <person name="Cordes M."/>
            <person name="Lek S."/>
            <person name="Wollam A."/>
            <person name="Pepin K.H."/>
            <person name="Palsikar V.B."/>
            <person name="Mitreva M."/>
            <person name="Wilson R.K."/>
        </authorList>
    </citation>
    <scope>NUCLEOTIDE SEQUENCE [LARGE SCALE GENOMIC DNA]</scope>
    <source>
        <strain evidence="8 9">ATCC 27760</strain>
    </source>
</reference>
<organism evidence="8 9">
    <name type="scientific">Ruminococcus callidus ATCC 27760</name>
    <dbReference type="NCBI Taxonomy" id="411473"/>
    <lineage>
        <taxon>Bacteria</taxon>
        <taxon>Bacillati</taxon>
        <taxon>Bacillota</taxon>
        <taxon>Clostridia</taxon>
        <taxon>Eubacteriales</taxon>
        <taxon>Oscillospiraceae</taxon>
        <taxon>Ruminococcus</taxon>
    </lineage>
</organism>
<dbReference type="Gene3D" id="3.40.50.150">
    <property type="entry name" value="Vaccinia Virus protein VP39"/>
    <property type="match status" value="1"/>
</dbReference>
<evidence type="ECO:0000256" key="4">
    <source>
        <dbReference type="ARBA" id="ARBA00047942"/>
    </source>
</evidence>
<dbReference type="InterPro" id="IPR046816">
    <property type="entry name" value="MmeI_Mtase"/>
</dbReference>
<dbReference type="PATRIC" id="fig|411473.3.peg.2652"/>
<gene>
    <name evidence="8" type="ORF">RUMCAL_03170</name>
</gene>
<dbReference type="Pfam" id="PF20473">
    <property type="entry name" value="MmeI_Mtase"/>
    <property type="match status" value="1"/>
</dbReference>
<dbReference type="EC" id="2.1.1.72" evidence="1"/>
<dbReference type="AlphaFoldDB" id="U2K7M3"/>
<dbReference type="PANTHER" id="PTHR33841">
    <property type="entry name" value="DNA METHYLTRANSFERASE YEEA-RELATED"/>
    <property type="match status" value="1"/>
</dbReference>
<evidence type="ECO:0000313" key="8">
    <source>
        <dbReference type="EMBL" id="ERJ88080.1"/>
    </source>
</evidence>
<feature type="domain" description="MmeI-like DNA-methyltransferase" evidence="7">
    <location>
        <begin position="20"/>
        <end position="261"/>
    </location>
</feature>
<dbReference type="InterPro" id="IPR029063">
    <property type="entry name" value="SAM-dependent_MTases_sf"/>
</dbReference>
<dbReference type="HOGENOM" id="CLU_005831_3_0_9"/>
<dbReference type="eggNOG" id="COG1002">
    <property type="taxonomic scope" value="Bacteria"/>
</dbReference>
<evidence type="ECO:0000256" key="2">
    <source>
        <dbReference type="ARBA" id="ARBA00022603"/>
    </source>
</evidence>
<evidence type="ECO:0000256" key="3">
    <source>
        <dbReference type="ARBA" id="ARBA00022679"/>
    </source>
</evidence>
<keyword evidence="2" id="KW-0489">Methyltransferase</keyword>
<dbReference type="InterPro" id="IPR046818">
    <property type="entry name" value="MmeI_C"/>
</dbReference>
<keyword evidence="3" id="KW-0808">Transferase</keyword>
<dbReference type="PANTHER" id="PTHR33841:SF1">
    <property type="entry name" value="DNA METHYLTRANSFERASE A"/>
    <property type="match status" value="1"/>
</dbReference>
<evidence type="ECO:0000259" key="6">
    <source>
        <dbReference type="Pfam" id="PF20467"/>
    </source>
</evidence>
<dbReference type="STRING" id="411473.RUMCAL_03170"/>
<dbReference type="EMBL" id="AWVF01000417">
    <property type="protein sequence ID" value="ERJ88080.1"/>
    <property type="molecule type" value="Genomic_DNA"/>
</dbReference>
<dbReference type="Proteomes" id="UP000016662">
    <property type="component" value="Unassembled WGS sequence"/>
</dbReference>
<evidence type="ECO:0000259" key="7">
    <source>
        <dbReference type="Pfam" id="PF20473"/>
    </source>
</evidence>
<dbReference type="GO" id="GO:0009007">
    <property type="term" value="F:site-specific DNA-methyltransferase (adenine-specific) activity"/>
    <property type="evidence" value="ECO:0007669"/>
    <property type="project" value="UniProtKB-EC"/>
</dbReference>
<dbReference type="GO" id="GO:0032259">
    <property type="term" value="P:methylation"/>
    <property type="evidence" value="ECO:0007669"/>
    <property type="project" value="UniProtKB-KW"/>
</dbReference>
<name>U2K7M3_9FIRM</name>
<accession>U2K7M3</accession>
<evidence type="ECO:0000259" key="5">
    <source>
        <dbReference type="Pfam" id="PF20466"/>
    </source>
</evidence>
<dbReference type="InterPro" id="IPR050953">
    <property type="entry name" value="N4_N6_ade-DNA_methylase"/>
</dbReference>
<feature type="domain" description="MmeI-like C-terminal" evidence="6">
    <location>
        <begin position="484"/>
        <end position="561"/>
    </location>
</feature>
<comment type="catalytic activity">
    <reaction evidence="4">
        <text>a 2'-deoxyadenosine in DNA + S-adenosyl-L-methionine = an N(6)-methyl-2'-deoxyadenosine in DNA + S-adenosyl-L-homocysteine + H(+)</text>
        <dbReference type="Rhea" id="RHEA:15197"/>
        <dbReference type="Rhea" id="RHEA-COMP:12418"/>
        <dbReference type="Rhea" id="RHEA-COMP:12419"/>
        <dbReference type="ChEBI" id="CHEBI:15378"/>
        <dbReference type="ChEBI" id="CHEBI:57856"/>
        <dbReference type="ChEBI" id="CHEBI:59789"/>
        <dbReference type="ChEBI" id="CHEBI:90615"/>
        <dbReference type="ChEBI" id="CHEBI:90616"/>
        <dbReference type="EC" id="2.1.1.72"/>
    </reaction>
</comment>
<keyword evidence="9" id="KW-1185">Reference proteome</keyword>
<evidence type="ECO:0000313" key="9">
    <source>
        <dbReference type="Proteomes" id="UP000016662"/>
    </source>
</evidence>
<dbReference type="Pfam" id="PF20467">
    <property type="entry name" value="MmeI_C"/>
    <property type="match status" value="1"/>
</dbReference>
<protein>
    <recommendedName>
        <fullName evidence="1">site-specific DNA-methyltransferase (adenine-specific)</fullName>
        <ecNumber evidence="1">2.1.1.72</ecNumber>
    </recommendedName>
</protein>
<dbReference type="SUPFAM" id="SSF53335">
    <property type="entry name" value="S-adenosyl-L-methionine-dependent methyltransferases"/>
    <property type="match status" value="1"/>
</dbReference>
<sequence>MQPLGCIFVYALNCITFGTAIDPAAGSGNFLTETYISLRRLENDALYEEHRGQMMLGGEGEYNPIQVSIGQFYGIEINDFAVTVAKTALWIAESQMMQETEKLMQINLNFLPLKSYANIVEGNALRIDWESVVPKEKLNYIMGNPPFVGARLMNTIQKDDVLSIFDGVKNNGNLDYVSCWYKKAADMMTGTEIRTALVSTNSITQGEQVAILWKNLFEHGVHIDFAYRTFRWDSEASLKAHVHCVIVGFSKASNQKPKRIFDGGSVKIAKNINGYLIEADNIVIESRTNPICKVNTIRMGNQPIDDGNYIFTEEEMAEFIRIEPKSKPYFHLFYGSREFINRIPRYCLWLGDCSPKELHSMPECMKRIENVRQFRLSSKRASTLRLADTPTRFQTENMPTTNYIVIPEVSSQNRRYVPMGFMTPDIMCSNKVRLIPNATLYHFGVLTSNVHMAWMRTVCGRLKSDYDYSIKIVYNNFPWCNPTPEQKAKIEKTAQAILDARALYPDCSLADLYDETTMPPELRKAHQANDFAVMAAYGFDRKITESECVAELMKRYQELVKVKK</sequence>
<feature type="domain" description="MmeI-like target recognition" evidence="5">
    <location>
        <begin position="279"/>
        <end position="480"/>
    </location>
</feature>
<dbReference type="InterPro" id="IPR046820">
    <property type="entry name" value="MmeI_TRD"/>
</dbReference>
<proteinExistence type="predicted"/>